<proteinExistence type="predicted"/>
<dbReference type="AlphaFoldDB" id="A5D678"/>
<evidence type="ECO:0000313" key="2">
    <source>
        <dbReference type="Proteomes" id="UP000006556"/>
    </source>
</evidence>
<dbReference type="Proteomes" id="UP000006556">
    <property type="component" value="Chromosome"/>
</dbReference>
<name>A5D678_PELTS</name>
<sequence>MAYRSIVSGDVALAFLGDSIPAIGPVFKDREEAVKSARRYLEGISKLTGGMRETPVQIALNRQPDGRYSLVVESTCQSVGRLNNLDELFLKRFYKGLKKRLFILTCFVEETNGLDCLVLTEGLGAVIYAPNAGKNWLALRPGRRRQ</sequence>
<gene>
    <name evidence="1" type="ordered locus">PTH_0085</name>
</gene>
<organism evidence="1 2">
    <name type="scientific">Pelotomaculum thermopropionicum (strain DSM 13744 / JCM 10971 / SI)</name>
    <dbReference type="NCBI Taxonomy" id="370438"/>
    <lineage>
        <taxon>Bacteria</taxon>
        <taxon>Bacillati</taxon>
        <taxon>Bacillota</taxon>
        <taxon>Clostridia</taxon>
        <taxon>Eubacteriales</taxon>
        <taxon>Desulfotomaculaceae</taxon>
        <taxon>Pelotomaculum</taxon>
    </lineage>
</organism>
<dbReference type="KEGG" id="pth:PTH_0085"/>
<accession>A5D678</accession>
<keyword evidence="2" id="KW-1185">Reference proteome</keyword>
<evidence type="ECO:0000313" key="1">
    <source>
        <dbReference type="EMBL" id="BAF58266.1"/>
    </source>
</evidence>
<protein>
    <submittedName>
        <fullName evidence="1">Uncharacterized protein</fullName>
    </submittedName>
</protein>
<reference evidence="2" key="1">
    <citation type="journal article" date="2008" name="Genome Res.">
        <title>The genome of Pelotomaculum thermopropionicum reveals niche-associated evolution in anaerobic microbiota.</title>
        <authorList>
            <person name="Kosaka T."/>
            <person name="Kato S."/>
            <person name="Shimoyama T."/>
            <person name="Ishii S."/>
            <person name="Abe T."/>
            <person name="Watanabe K."/>
        </authorList>
    </citation>
    <scope>NUCLEOTIDE SEQUENCE [LARGE SCALE GENOMIC DNA]</scope>
    <source>
        <strain evidence="2">DSM 13744 / JCM 10971 / SI</strain>
    </source>
</reference>
<dbReference type="eggNOG" id="ENOG5033AJQ">
    <property type="taxonomic scope" value="Bacteria"/>
</dbReference>
<dbReference type="STRING" id="370438.PTH_0085"/>
<dbReference type="HOGENOM" id="CLU_1934618_0_0_9"/>
<dbReference type="EMBL" id="AP009389">
    <property type="protein sequence ID" value="BAF58266.1"/>
    <property type="molecule type" value="Genomic_DNA"/>
</dbReference>